<comment type="similarity">
    <text evidence="1 2">Belongs to the peptidase M16 family.</text>
</comment>
<dbReference type="GO" id="GO:0046872">
    <property type="term" value="F:metal ion binding"/>
    <property type="evidence" value="ECO:0007669"/>
    <property type="project" value="InterPro"/>
</dbReference>
<evidence type="ECO:0000259" key="4">
    <source>
        <dbReference type="Pfam" id="PF05193"/>
    </source>
</evidence>
<dbReference type="Pfam" id="PF00675">
    <property type="entry name" value="Peptidase_M16"/>
    <property type="match status" value="1"/>
</dbReference>
<protein>
    <recommendedName>
        <fullName evidence="7">Peptidase M16</fullName>
    </recommendedName>
</protein>
<dbReference type="Proteomes" id="UP000178937">
    <property type="component" value="Unassembled WGS sequence"/>
</dbReference>
<dbReference type="PROSITE" id="PS00143">
    <property type="entry name" value="INSULINASE"/>
    <property type="match status" value="1"/>
</dbReference>
<dbReference type="AlphaFoldDB" id="A0A1F8CXI8"/>
<dbReference type="EMBL" id="MGIA01000022">
    <property type="protein sequence ID" value="OGM80816.1"/>
    <property type="molecule type" value="Genomic_DNA"/>
</dbReference>
<reference evidence="5 6" key="1">
    <citation type="journal article" date="2016" name="Nat. Commun.">
        <title>Thousands of microbial genomes shed light on interconnected biogeochemical processes in an aquifer system.</title>
        <authorList>
            <person name="Anantharaman K."/>
            <person name="Brown C.T."/>
            <person name="Hug L.A."/>
            <person name="Sharon I."/>
            <person name="Castelle C.J."/>
            <person name="Probst A.J."/>
            <person name="Thomas B.C."/>
            <person name="Singh A."/>
            <person name="Wilkins M.J."/>
            <person name="Karaoz U."/>
            <person name="Brodie E.L."/>
            <person name="Williams K.H."/>
            <person name="Hubbard S.S."/>
            <person name="Banfield J.F."/>
        </authorList>
    </citation>
    <scope>NUCLEOTIDE SEQUENCE [LARGE SCALE GENOMIC DNA]</scope>
</reference>
<dbReference type="SUPFAM" id="SSF63411">
    <property type="entry name" value="LuxS/MPP-like metallohydrolase"/>
    <property type="match status" value="2"/>
</dbReference>
<dbReference type="PANTHER" id="PTHR11851">
    <property type="entry name" value="METALLOPROTEASE"/>
    <property type="match status" value="1"/>
</dbReference>
<dbReference type="InterPro" id="IPR011765">
    <property type="entry name" value="Pept_M16_N"/>
</dbReference>
<comment type="caution">
    <text evidence="5">The sequence shown here is derived from an EMBL/GenBank/DDBJ whole genome shotgun (WGS) entry which is preliminary data.</text>
</comment>
<evidence type="ECO:0000259" key="3">
    <source>
        <dbReference type="Pfam" id="PF00675"/>
    </source>
</evidence>
<dbReference type="GO" id="GO:0004222">
    <property type="term" value="F:metalloendopeptidase activity"/>
    <property type="evidence" value="ECO:0007669"/>
    <property type="project" value="InterPro"/>
</dbReference>
<feature type="domain" description="Peptidase M16 N-terminal" evidence="3">
    <location>
        <begin position="16"/>
        <end position="160"/>
    </location>
</feature>
<gene>
    <name evidence="5" type="ORF">A2393_00055</name>
</gene>
<dbReference type="Pfam" id="PF05193">
    <property type="entry name" value="Peptidase_M16_C"/>
    <property type="match status" value="1"/>
</dbReference>
<dbReference type="STRING" id="1802540.A2393_00055"/>
<evidence type="ECO:0000256" key="2">
    <source>
        <dbReference type="RuleBase" id="RU004447"/>
    </source>
</evidence>
<sequence>MDYKLHKLESGLRIMTIPMPSLESVTVTVWVKTGSRNEDEKVGGISHFLEHMVFKGSNKRPTARDISEAVDAMGGEFNAGTSKEWTNFYIKAGKQNLEKAVDILSDMVLNPLLKKEEIEREKGTIIQEIRMYEDTPMMHIGDVFEGLVFNGNPLGRDTAGNEKTVKGITRDDFISYRKAFYYPENMLITIAGGITEDTAIKLAEKYFVNLTPRKADTKLASINFKSKQKSPEFKLQSKESEQAHLIMGFTAEGRNYEGRFAQSLLSAILGGGMSSRMFIEVRERRGLAYSVRTSMERYQEIGYIGTYAGVNVKKTDEAIKVMMDQCYGLVSNAKYKVSVSELEKSKGLVKGHLALALEDTRDVSDFFGGQELLESEVMTPEQIFKMIDKVTIDDIYLEAKKLFVPERINLAIIGPFKDREKFVQLIR</sequence>
<dbReference type="Gene3D" id="3.30.830.10">
    <property type="entry name" value="Metalloenzyme, LuxS/M16 peptidase-like"/>
    <property type="match status" value="2"/>
</dbReference>
<evidence type="ECO:0000256" key="1">
    <source>
        <dbReference type="ARBA" id="ARBA00007261"/>
    </source>
</evidence>
<evidence type="ECO:0000313" key="6">
    <source>
        <dbReference type="Proteomes" id="UP000178937"/>
    </source>
</evidence>
<evidence type="ECO:0000313" key="5">
    <source>
        <dbReference type="EMBL" id="OGM80816.1"/>
    </source>
</evidence>
<name>A0A1F8CXI8_9BACT</name>
<proteinExistence type="inferred from homology"/>
<dbReference type="InterPro" id="IPR001431">
    <property type="entry name" value="Pept_M16_Zn_BS"/>
</dbReference>
<evidence type="ECO:0008006" key="7">
    <source>
        <dbReference type="Google" id="ProtNLM"/>
    </source>
</evidence>
<dbReference type="InterPro" id="IPR011249">
    <property type="entry name" value="Metalloenz_LuxS/M16"/>
</dbReference>
<accession>A0A1F8CXI8</accession>
<dbReference type="InterPro" id="IPR007863">
    <property type="entry name" value="Peptidase_M16_C"/>
</dbReference>
<dbReference type="GO" id="GO:0006508">
    <property type="term" value="P:proteolysis"/>
    <property type="evidence" value="ECO:0007669"/>
    <property type="project" value="InterPro"/>
</dbReference>
<dbReference type="PANTHER" id="PTHR11851:SF49">
    <property type="entry name" value="MITOCHONDRIAL-PROCESSING PEPTIDASE SUBUNIT ALPHA"/>
    <property type="match status" value="1"/>
</dbReference>
<dbReference type="InterPro" id="IPR050361">
    <property type="entry name" value="MPP/UQCRC_Complex"/>
</dbReference>
<feature type="domain" description="Peptidase M16 C-terminal" evidence="4">
    <location>
        <begin position="168"/>
        <end position="344"/>
    </location>
</feature>
<organism evidence="5 6">
    <name type="scientific">Candidatus Woesebacteria bacterium RIFOXYB1_FULL_41_13</name>
    <dbReference type="NCBI Taxonomy" id="1802540"/>
    <lineage>
        <taxon>Bacteria</taxon>
        <taxon>Candidatus Woeseibacteriota</taxon>
    </lineage>
</organism>